<proteinExistence type="predicted"/>
<protein>
    <submittedName>
        <fullName evidence="2">Uncharacterized protein</fullName>
    </submittedName>
</protein>
<evidence type="ECO:0000313" key="3">
    <source>
        <dbReference type="Proteomes" id="UP000309340"/>
    </source>
</evidence>
<accession>A0A4U0WWN9</accession>
<organism evidence="2 3">
    <name type="scientific">Friedmanniomyces simplex</name>
    <dbReference type="NCBI Taxonomy" id="329884"/>
    <lineage>
        <taxon>Eukaryota</taxon>
        <taxon>Fungi</taxon>
        <taxon>Dikarya</taxon>
        <taxon>Ascomycota</taxon>
        <taxon>Pezizomycotina</taxon>
        <taxon>Dothideomycetes</taxon>
        <taxon>Dothideomycetidae</taxon>
        <taxon>Mycosphaerellales</taxon>
        <taxon>Teratosphaeriaceae</taxon>
        <taxon>Friedmanniomyces</taxon>
    </lineage>
</organism>
<name>A0A4U0WWN9_9PEZI</name>
<evidence type="ECO:0000313" key="2">
    <source>
        <dbReference type="EMBL" id="TKA68162.1"/>
    </source>
</evidence>
<feature type="region of interest" description="Disordered" evidence="1">
    <location>
        <begin position="157"/>
        <end position="194"/>
    </location>
</feature>
<gene>
    <name evidence="2" type="ORF">B0A55_07439</name>
</gene>
<dbReference type="AlphaFoldDB" id="A0A4U0WWN9"/>
<feature type="region of interest" description="Disordered" evidence="1">
    <location>
        <begin position="1"/>
        <end position="101"/>
    </location>
</feature>
<feature type="compositionally biased region" description="Polar residues" evidence="1">
    <location>
        <begin position="7"/>
        <end position="17"/>
    </location>
</feature>
<dbReference type="Proteomes" id="UP000309340">
    <property type="component" value="Unassembled WGS sequence"/>
</dbReference>
<comment type="caution">
    <text evidence="2">The sequence shown here is derived from an EMBL/GenBank/DDBJ whole genome shotgun (WGS) entry which is preliminary data.</text>
</comment>
<reference evidence="2 3" key="1">
    <citation type="submission" date="2017-03" db="EMBL/GenBank/DDBJ databases">
        <title>Genomes of endolithic fungi from Antarctica.</title>
        <authorList>
            <person name="Coleine C."/>
            <person name="Masonjones S."/>
            <person name="Stajich J.E."/>
        </authorList>
    </citation>
    <scope>NUCLEOTIDE SEQUENCE [LARGE SCALE GENOMIC DNA]</scope>
    <source>
        <strain evidence="2 3">CCFEE 5184</strain>
    </source>
</reference>
<keyword evidence="3" id="KW-1185">Reference proteome</keyword>
<dbReference type="EMBL" id="NAJQ01000528">
    <property type="protein sequence ID" value="TKA68162.1"/>
    <property type="molecule type" value="Genomic_DNA"/>
</dbReference>
<feature type="compositionally biased region" description="Polar residues" evidence="1">
    <location>
        <begin position="54"/>
        <end position="84"/>
    </location>
</feature>
<evidence type="ECO:0000256" key="1">
    <source>
        <dbReference type="SAM" id="MobiDB-lite"/>
    </source>
</evidence>
<sequence>MAATLSPGYSLQQPRSSTDTDRRHLLSDSVAPSSAASIITETDGDRTPRAHSPAPSSLHSTTADSTTNNRFRIPASTTGQPQQQPRRDTITDPTPQPYRGFPSEAHYLAALHAWADQQKYIEPGTTALYGFYGHQSLQDYASKPPMEIGIRRKWRARREAKREGKMIVNGQGREGEEDQGWRKKIGAGRRNTVT</sequence>
<feature type="compositionally biased region" description="Polar residues" evidence="1">
    <location>
        <begin position="30"/>
        <end position="40"/>
    </location>
</feature>
<dbReference type="OrthoDB" id="5381976at2759"/>